<evidence type="ECO:0000259" key="1">
    <source>
        <dbReference type="Pfam" id="PF01345"/>
    </source>
</evidence>
<protein>
    <recommendedName>
        <fullName evidence="1">DUF11 domain-containing protein</fullName>
    </recommendedName>
</protein>
<organism evidence="2">
    <name type="scientific">hydrothermal vent metagenome</name>
    <dbReference type="NCBI Taxonomy" id="652676"/>
    <lineage>
        <taxon>unclassified sequences</taxon>
        <taxon>metagenomes</taxon>
        <taxon>ecological metagenomes</taxon>
    </lineage>
</organism>
<dbReference type="EMBL" id="UOFQ01000085">
    <property type="protein sequence ID" value="VAW88016.1"/>
    <property type="molecule type" value="Genomic_DNA"/>
</dbReference>
<proteinExistence type="predicted"/>
<dbReference type="InterPro" id="IPR047589">
    <property type="entry name" value="DUF11_rpt"/>
</dbReference>
<feature type="domain" description="DUF11" evidence="1">
    <location>
        <begin position="61"/>
        <end position="116"/>
    </location>
</feature>
<dbReference type="AlphaFoldDB" id="A0A3B1A528"/>
<evidence type="ECO:0000313" key="2">
    <source>
        <dbReference type="EMBL" id="VAW88016.1"/>
    </source>
</evidence>
<sequence length="175" mass="18710">MGNKSVFKAFVVTAISCMVGAAHADVGLKVTAETVADEQGVVISMVVYEEVEEINMVGNKITRQVDAGSVIPGDRLLYITTVKNRSQQLAENVAIVNPIPEHTTYLAASAQGNGSIVTFSVDGGKGFDTAANLTITDENGDSHPALTTDYTHIRWVISSLPSKAEEEVIFRARLD</sequence>
<gene>
    <name evidence="2" type="ORF">MNBD_GAMMA17-1735</name>
</gene>
<dbReference type="InterPro" id="IPR001434">
    <property type="entry name" value="OmcB-like_DUF11"/>
</dbReference>
<reference evidence="2" key="1">
    <citation type="submission" date="2018-06" db="EMBL/GenBank/DDBJ databases">
        <authorList>
            <person name="Zhirakovskaya E."/>
        </authorList>
    </citation>
    <scope>NUCLEOTIDE SEQUENCE</scope>
</reference>
<accession>A0A3B1A528</accession>
<name>A0A3B1A528_9ZZZZ</name>
<dbReference type="Pfam" id="PF01345">
    <property type="entry name" value="DUF11"/>
    <property type="match status" value="1"/>
</dbReference>
<dbReference type="NCBIfam" id="TIGR01451">
    <property type="entry name" value="B_ant_repeat"/>
    <property type="match status" value="1"/>
</dbReference>